<protein>
    <submittedName>
        <fullName evidence="1">Uncharacterized protein</fullName>
    </submittedName>
</protein>
<reference evidence="1" key="1">
    <citation type="submission" date="2018-02" db="EMBL/GenBank/DDBJ databases">
        <title>Rhizophora mucronata_Transcriptome.</title>
        <authorList>
            <person name="Meera S.P."/>
            <person name="Sreeshan A."/>
            <person name="Augustine A."/>
        </authorList>
    </citation>
    <scope>NUCLEOTIDE SEQUENCE</scope>
    <source>
        <tissue evidence="1">Leaf</tissue>
    </source>
</reference>
<dbReference type="AlphaFoldDB" id="A0A2P2JF76"/>
<sequence>MNSIFVRTTLCYVFVQKLHHDQTFITLSISLGREIIIFCIPTCRV</sequence>
<accession>A0A2P2JF76</accession>
<organism evidence="1">
    <name type="scientific">Rhizophora mucronata</name>
    <name type="common">Asiatic mangrove</name>
    <dbReference type="NCBI Taxonomy" id="61149"/>
    <lineage>
        <taxon>Eukaryota</taxon>
        <taxon>Viridiplantae</taxon>
        <taxon>Streptophyta</taxon>
        <taxon>Embryophyta</taxon>
        <taxon>Tracheophyta</taxon>
        <taxon>Spermatophyta</taxon>
        <taxon>Magnoliopsida</taxon>
        <taxon>eudicotyledons</taxon>
        <taxon>Gunneridae</taxon>
        <taxon>Pentapetalae</taxon>
        <taxon>rosids</taxon>
        <taxon>fabids</taxon>
        <taxon>Malpighiales</taxon>
        <taxon>Rhizophoraceae</taxon>
        <taxon>Rhizophora</taxon>
    </lineage>
</organism>
<name>A0A2P2JF76_RHIMU</name>
<evidence type="ECO:0000313" key="1">
    <source>
        <dbReference type="EMBL" id="MBW92120.1"/>
    </source>
</evidence>
<dbReference type="EMBL" id="GGEC01011637">
    <property type="protein sequence ID" value="MBW92120.1"/>
    <property type="molecule type" value="Transcribed_RNA"/>
</dbReference>
<proteinExistence type="predicted"/>